<evidence type="ECO:0000256" key="2">
    <source>
        <dbReference type="SAM" id="Phobius"/>
    </source>
</evidence>
<reference evidence="3 4" key="1">
    <citation type="submission" date="2017-06" db="EMBL/GenBank/DDBJ databases">
        <authorList>
            <consortium name="Pathogen Informatics"/>
        </authorList>
    </citation>
    <scope>NUCLEOTIDE SEQUENCE [LARGE SCALE GENOMIC DNA]</scope>
    <source>
        <strain evidence="3 4">NCTC13161</strain>
    </source>
</reference>
<dbReference type="PANTHER" id="PTHR37813">
    <property type="entry name" value="FELS-2 PROPHAGE PROTEIN"/>
    <property type="match status" value="1"/>
</dbReference>
<feature type="transmembrane region" description="Helical" evidence="2">
    <location>
        <begin position="640"/>
        <end position="659"/>
    </location>
</feature>
<dbReference type="RefSeq" id="WP_039393562.1">
    <property type="nucleotide sequence ID" value="NZ_CP010431.2"/>
</dbReference>
<keyword evidence="2" id="KW-0812">Transmembrane</keyword>
<feature type="transmembrane region" description="Helical" evidence="2">
    <location>
        <begin position="606"/>
        <end position="628"/>
    </location>
</feature>
<evidence type="ECO:0000256" key="1">
    <source>
        <dbReference type="SAM" id="Coils"/>
    </source>
</evidence>
<keyword evidence="1" id="KW-0175">Coiled coil</keyword>
<dbReference type="STRING" id="93222.NA29_02210"/>
<protein>
    <submittedName>
        <fullName evidence="3">Phage-related minor tail protein</fullName>
    </submittedName>
</protein>
<keyword evidence="2" id="KW-0472">Membrane</keyword>
<feature type="transmembrane region" description="Helical" evidence="2">
    <location>
        <begin position="568"/>
        <end position="594"/>
    </location>
</feature>
<dbReference type="Proteomes" id="UP000215126">
    <property type="component" value="Chromosome 1"/>
</dbReference>
<sequence>MSDAGRKLQLEVLWKTVDQMTANTRKILGTNKEMSRGLKETRDRLKELEKTQKTVGEFRELHKGLRGTSTALHAAEERVQQLARGIKETESPTRAMTREFNAAVRAARDLNNQHQQQSQKLQALRDRLSAAKVSTRDLSAHERQLRGDIAATNAAMSTQRDRLVQLQRQQERMSAARERRDKLRSAAGAMAGAGIGATAAGAVLGMPVKSGLHESKHMATEMQRVRALGLSDKETKEAIDFARQMKTFGTSRTENTELMRDALTVFADAHHAEMVTPLLAKMKFANKALYGDEKGEENDKKFMDMLKVIEMRGGLASEAEFNKQANMVQKVLTATGGRVGPEEWLNLIKTGGLAAKGINSDAFYYQLEPLVQEMSGNRVGTALMSAYSGLYQGRTTKRAAQNLDALGLIGDRSKVTPDKAGQIAHINPGALKGSELFRENQFEWMEQVLLPALAAKGITEKQAVLDAIGGIFSNRTASNLFGQMYLQRDQIRKNEKLNRGAADIGTLDKLAKDSPTGKELDLQAKVHDLWLEMGERVLPMYVAGVEGLSSVVKGLTGFMERHTVVAQVVMVAIAGIAGALLLIGPAMLAIAAVLGPLAVMRFMMQAAGIQGGVLSTVMRLLGGAIRFVGSSLLWMGRMLLTTPIGLALTAIAVAAYLVYRNWDQVKAFFIGVWNEIKAAFSGGIGGVAALILNWSPLGIFYRAFAGVMSWFGVDLPSKFTEFGANIVHGLATGITSAASYVKDAVVGLGERTVSWFKEKLGIHSPSRVFAELGGFTMAGLEQGITGNQDGPLSAVQQLARQIAGAGAGLAIAAGSPALASTVFDMRPPISSPLQSAAPAAGNHYEIHIHAAPGMNEAQLAQLVERKIIELQRKDAARARSRFGDKD</sequence>
<evidence type="ECO:0000313" key="3">
    <source>
        <dbReference type="EMBL" id="SNU89583.1"/>
    </source>
</evidence>
<feature type="transmembrane region" description="Helical" evidence="2">
    <location>
        <begin position="679"/>
        <end position="701"/>
    </location>
</feature>
<accession>A0A239SYE2</accession>
<dbReference type="AlphaFoldDB" id="A0A239SYE2"/>
<dbReference type="PANTHER" id="PTHR37813:SF1">
    <property type="entry name" value="FELS-2 PROPHAGE PROTEIN"/>
    <property type="match status" value="1"/>
</dbReference>
<evidence type="ECO:0000313" key="4">
    <source>
        <dbReference type="Proteomes" id="UP000215126"/>
    </source>
</evidence>
<dbReference type="EMBL" id="LT906435">
    <property type="protein sequence ID" value="SNU89583.1"/>
    <property type="molecule type" value="Genomic_DNA"/>
</dbReference>
<proteinExistence type="predicted"/>
<keyword evidence="4" id="KW-1185">Reference proteome</keyword>
<dbReference type="KEGG" id="pspu:NA29_02210"/>
<name>A0A239SYE2_9BURK</name>
<feature type="coiled-coil region" evidence="1">
    <location>
        <begin position="104"/>
        <end position="186"/>
    </location>
</feature>
<keyword evidence="2" id="KW-1133">Transmembrane helix</keyword>
<dbReference type="OrthoDB" id="8019720at2"/>
<dbReference type="GeneID" id="88097249"/>
<organism evidence="3 4">
    <name type="scientific">Pandoraea sputorum</name>
    <dbReference type="NCBI Taxonomy" id="93222"/>
    <lineage>
        <taxon>Bacteria</taxon>
        <taxon>Pseudomonadati</taxon>
        <taxon>Pseudomonadota</taxon>
        <taxon>Betaproteobacteria</taxon>
        <taxon>Burkholderiales</taxon>
        <taxon>Burkholderiaceae</taxon>
        <taxon>Pandoraea</taxon>
    </lineage>
</organism>
<gene>
    <name evidence="3" type="ORF">SAMEA4530655_04675</name>
</gene>